<keyword evidence="8" id="KW-0408">Iron</keyword>
<dbReference type="NCBIfam" id="TIGR01783">
    <property type="entry name" value="TonB-siderophor"/>
    <property type="match status" value="1"/>
</dbReference>
<evidence type="ECO:0000256" key="14">
    <source>
        <dbReference type="PROSITE-ProRule" id="PRU01360"/>
    </source>
</evidence>
<dbReference type="InterPro" id="IPR000531">
    <property type="entry name" value="Beta-barrel_TonB"/>
</dbReference>
<keyword evidence="7 17" id="KW-0732">Signal</keyword>
<feature type="region of interest" description="Disordered" evidence="16">
    <location>
        <begin position="37"/>
        <end position="69"/>
    </location>
</feature>
<dbReference type="InterPro" id="IPR012910">
    <property type="entry name" value="Plug_dom"/>
</dbReference>
<evidence type="ECO:0000256" key="1">
    <source>
        <dbReference type="ARBA" id="ARBA00004571"/>
    </source>
</evidence>
<dbReference type="AlphaFoldDB" id="C6XAP1"/>
<dbReference type="PANTHER" id="PTHR32552:SF68">
    <property type="entry name" value="FERRICHROME OUTER MEMBRANE TRANSPORTER_PHAGE RECEPTOR"/>
    <property type="match status" value="1"/>
</dbReference>
<dbReference type="GO" id="GO:0038023">
    <property type="term" value="F:signaling receptor activity"/>
    <property type="evidence" value="ECO:0007669"/>
    <property type="project" value="InterPro"/>
</dbReference>
<evidence type="ECO:0000256" key="9">
    <source>
        <dbReference type="ARBA" id="ARBA00023065"/>
    </source>
</evidence>
<dbReference type="SUPFAM" id="SSF56935">
    <property type="entry name" value="Porins"/>
    <property type="match status" value="1"/>
</dbReference>
<dbReference type="GO" id="GO:0015891">
    <property type="term" value="P:siderophore transport"/>
    <property type="evidence" value="ECO:0007669"/>
    <property type="project" value="InterPro"/>
</dbReference>
<dbReference type="InterPro" id="IPR039426">
    <property type="entry name" value="TonB-dep_rcpt-like"/>
</dbReference>
<evidence type="ECO:0000256" key="5">
    <source>
        <dbReference type="ARBA" id="ARBA00022496"/>
    </source>
</evidence>
<comment type="similarity">
    <text evidence="2 14 15">Belongs to the TonB-dependent receptor family.</text>
</comment>
<dbReference type="FunFam" id="2.40.170.20:FF:000005">
    <property type="entry name" value="TonB-dependent siderophore receptor"/>
    <property type="match status" value="1"/>
</dbReference>
<gene>
    <name evidence="20" type="ordered locus">Msip34_0725</name>
</gene>
<evidence type="ECO:0000256" key="2">
    <source>
        <dbReference type="ARBA" id="ARBA00009810"/>
    </source>
</evidence>
<evidence type="ECO:0000256" key="8">
    <source>
        <dbReference type="ARBA" id="ARBA00023004"/>
    </source>
</evidence>
<accession>C6XAP1</accession>
<dbReference type="RefSeq" id="WP_015829560.1">
    <property type="nucleotide sequence ID" value="NC_012969.1"/>
</dbReference>
<dbReference type="InterPro" id="IPR037066">
    <property type="entry name" value="Plug_dom_sf"/>
</dbReference>
<keyword evidence="10 15" id="KW-0798">TonB box</keyword>
<dbReference type="PANTHER" id="PTHR32552">
    <property type="entry name" value="FERRICHROME IRON RECEPTOR-RELATED"/>
    <property type="match status" value="1"/>
</dbReference>
<dbReference type="HOGENOM" id="CLU_008287_9_0_4"/>
<feature type="domain" description="TonB-dependent receptor-like beta-barrel" evidence="18">
    <location>
        <begin position="235"/>
        <end position="669"/>
    </location>
</feature>
<dbReference type="CDD" id="cd01347">
    <property type="entry name" value="ligand_gated_channel"/>
    <property type="match status" value="1"/>
</dbReference>
<protein>
    <submittedName>
        <fullName evidence="20">TonB-dependent siderophore receptor</fullName>
    </submittedName>
</protein>
<dbReference type="Gene3D" id="2.40.170.20">
    <property type="entry name" value="TonB-dependent receptor, beta-barrel domain"/>
    <property type="match status" value="1"/>
</dbReference>
<sequence precursor="true">MKLKWGVVCALMMPYWSVHAEVAEDAAELPEVAVSARQEESATGPVKGYKASRSQTATKTNAALSETPQSVTVIGSEQIRDQGAQSLAEALRFTAGVDAGQRGRRGLDDISIRGFVQSAYVLRDGMRMDNDMWIQNEPFAFERIEVLKGPASVLYGQISPGGLVNLVTKRPTDKPIAEIGIGLGNYNQKQLTADFSDALNEDGTVRYRLVGISSASDDQVDFVDRQRTYIAPSLTWDISDKTSLTLLASYQKSDFVPIRGLPARGTVLSNPNGPISYSRFVGVPGVDKYSTEQTQVGYLFEHAFSPSIKFKQSMRVNDYDLEGAFTSPTSLSANGLNYARRIEYRDVHGQMLTMDNQLNMQFDTAALRHDVLLGFDYLHFDSKRTDKRASVTALNLYNPNYSPTIGVAVTTPTTTGTDKLEQKGLYLQDHIKFGDGWNLVLGLRRDESDLLEKRLSGSRTRTNPGATTGRAGLLYAFGNGWSPYISYSESFVPVTGSGADGSAFKPETGQQREIGLKYETPNKAFGTTVALYDLTRQNVTTTDPNNTAFNIQTGEQQHRGVEIEATGQLTSRLNVVGSYSYIDAEITKSTTGTLHKRPILVAKNMANLWANYDMGRWLQGLGVGIGARYIGKQAGDDLNTFYTPHYTVYDAALFYRTGPWRFALNARNLADKEYIASCSSVSACYTGDPRMIMLNATYAFK</sequence>
<evidence type="ECO:0000256" key="4">
    <source>
        <dbReference type="ARBA" id="ARBA00022452"/>
    </source>
</evidence>
<keyword evidence="12 20" id="KW-0675">Receptor</keyword>
<dbReference type="OrthoDB" id="127311at2"/>
<keyword evidence="5" id="KW-0410">Iron transport</keyword>
<keyword evidence="9" id="KW-0406">Ion transport</keyword>
<comment type="subcellular location">
    <subcellularLocation>
        <location evidence="1 14">Cell outer membrane</location>
        <topology evidence="1 14">Multi-pass membrane protein</topology>
    </subcellularLocation>
</comment>
<evidence type="ECO:0000256" key="7">
    <source>
        <dbReference type="ARBA" id="ARBA00022729"/>
    </source>
</evidence>
<evidence type="ECO:0000313" key="21">
    <source>
        <dbReference type="Proteomes" id="UP000002743"/>
    </source>
</evidence>
<evidence type="ECO:0000256" key="17">
    <source>
        <dbReference type="SAM" id="SignalP"/>
    </source>
</evidence>
<evidence type="ECO:0000313" key="20">
    <source>
        <dbReference type="EMBL" id="ACT49973.1"/>
    </source>
</evidence>
<evidence type="ECO:0000256" key="11">
    <source>
        <dbReference type="ARBA" id="ARBA00023136"/>
    </source>
</evidence>
<dbReference type="Pfam" id="PF07715">
    <property type="entry name" value="Plug"/>
    <property type="match status" value="1"/>
</dbReference>
<dbReference type="Pfam" id="PF00593">
    <property type="entry name" value="TonB_dep_Rec_b-barrel"/>
    <property type="match status" value="1"/>
</dbReference>
<dbReference type="EMBL" id="CP001674">
    <property type="protein sequence ID" value="ACT49973.1"/>
    <property type="molecule type" value="Genomic_DNA"/>
</dbReference>
<dbReference type="InterPro" id="IPR036942">
    <property type="entry name" value="Beta-barrel_TonB_sf"/>
</dbReference>
<evidence type="ECO:0000256" key="10">
    <source>
        <dbReference type="ARBA" id="ARBA00023077"/>
    </source>
</evidence>
<evidence type="ECO:0000256" key="6">
    <source>
        <dbReference type="ARBA" id="ARBA00022692"/>
    </source>
</evidence>
<reference evidence="20 21" key="2">
    <citation type="journal article" date="2011" name="J. Bacteriol.">
        <title>Genomes of three methylotrophs from a single niche uncover genetic and metabolic divergence of Methylophilaceae.</title>
        <authorList>
            <person name="Lapidus A."/>
            <person name="Clum A."/>
            <person name="Labutti K."/>
            <person name="Kaluzhnaya M.G."/>
            <person name="Lim S."/>
            <person name="Beck D.A."/>
            <person name="Glavina Del Rio T."/>
            <person name="Nolan M."/>
            <person name="Mavromatis K."/>
            <person name="Huntemann M."/>
            <person name="Lucas S."/>
            <person name="Lidstrom M.E."/>
            <person name="Ivanova N."/>
            <person name="Chistoserdova L."/>
        </authorList>
    </citation>
    <scope>NUCLEOTIDE SEQUENCE [LARGE SCALE GENOMIC DNA]</scope>
    <source>
        <strain evidence="20 21">SIP3-4</strain>
    </source>
</reference>
<keyword evidence="3 14" id="KW-0813">Transport</keyword>
<dbReference type="GO" id="GO:0009279">
    <property type="term" value="C:cell outer membrane"/>
    <property type="evidence" value="ECO:0007669"/>
    <property type="project" value="UniProtKB-SubCell"/>
</dbReference>
<keyword evidence="11 14" id="KW-0472">Membrane</keyword>
<dbReference type="FunFam" id="2.170.130.10:FF:000001">
    <property type="entry name" value="Catecholate siderophore TonB-dependent receptor"/>
    <property type="match status" value="1"/>
</dbReference>
<dbReference type="InterPro" id="IPR010105">
    <property type="entry name" value="TonB_sidphr_rcpt"/>
</dbReference>
<keyword evidence="21" id="KW-1185">Reference proteome</keyword>
<dbReference type="GO" id="GO:0015344">
    <property type="term" value="F:siderophore uptake transmembrane transporter activity"/>
    <property type="evidence" value="ECO:0007669"/>
    <property type="project" value="TreeGrafter"/>
</dbReference>
<evidence type="ECO:0000259" key="19">
    <source>
        <dbReference type="Pfam" id="PF07715"/>
    </source>
</evidence>
<proteinExistence type="inferred from homology"/>
<evidence type="ECO:0000256" key="3">
    <source>
        <dbReference type="ARBA" id="ARBA00022448"/>
    </source>
</evidence>
<evidence type="ECO:0000256" key="15">
    <source>
        <dbReference type="RuleBase" id="RU003357"/>
    </source>
</evidence>
<reference evidence="21" key="1">
    <citation type="submission" date="2009-07" db="EMBL/GenBank/DDBJ databases">
        <title>Complete sequence of chromosome of Methylovorus sp. SIP3-4.</title>
        <authorList>
            <person name="Lucas S."/>
            <person name="Copeland A."/>
            <person name="Lapidus A."/>
            <person name="Glavina del Rio T."/>
            <person name="Tice H."/>
            <person name="Bruce D."/>
            <person name="Goodwin L."/>
            <person name="Pitluck S."/>
            <person name="Clum A."/>
            <person name="Larimer F."/>
            <person name="Land M."/>
            <person name="Hauser L."/>
            <person name="Kyrpides N."/>
            <person name="Mikhailova N."/>
            <person name="Kayluzhnaya M."/>
            <person name="Chistoserdova L."/>
        </authorList>
    </citation>
    <scope>NUCLEOTIDE SEQUENCE [LARGE SCALE GENOMIC DNA]</scope>
    <source>
        <strain evidence="21">SIP3-4</strain>
    </source>
</reference>
<dbReference type="STRING" id="582744.Msip34_0725"/>
<feature type="compositionally biased region" description="Polar residues" evidence="16">
    <location>
        <begin position="52"/>
        <end position="69"/>
    </location>
</feature>
<evidence type="ECO:0000256" key="13">
    <source>
        <dbReference type="ARBA" id="ARBA00023237"/>
    </source>
</evidence>
<organism evidence="20 21">
    <name type="scientific">Methylovorus glucosotrophus (strain SIP3-4)</name>
    <dbReference type="NCBI Taxonomy" id="582744"/>
    <lineage>
        <taxon>Bacteria</taxon>
        <taxon>Pseudomonadati</taxon>
        <taxon>Pseudomonadota</taxon>
        <taxon>Betaproteobacteria</taxon>
        <taxon>Nitrosomonadales</taxon>
        <taxon>Methylophilaceae</taxon>
        <taxon>Methylovorus</taxon>
    </lineage>
</organism>
<keyword evidence="13 14" id="KW-0998">Cell outer membrane</keyword>
<keyword evidence="4 14" id="KW-1134">Transmembrane beta strand</keyword>
<evidence type="ECO:0000259" key="18">
    <source>
        <dbReference type="Pfam" id="PF00593"/>
    </source>
</evidence>
<dbReference type="Gene3D" id="2.170.130.10">
    <property type="entry name" value="TonB-dependent receptor, plug domain"/>
    <property type="match status" value="1"/>
</dbReference>
<dbReference type="PROSITE" id="PS52016">
    <property type="entry name" value="TONB_DEPENDENT_REC_3"/>
    <property type="match status" value="1"/>
</dbReference>
<feature type="domain" description="TonB-dependent receptor plug" evidence="19">
    <location>
        <begin position="64"/>
        <end position="162"/>
    </location>
</feature>
<feature type="chain" id="PRO_5002970935" evidence="17">
    <location>
        <begin position="21"/>
        <end position="701"/>
    </location>
</feature>
<evidence type="ECO:0000256" key="16">
    <source>
        <dbReference type="SAM" id="MobiDB-lite"/>
    </source>
</evidence>
<feature type="signal peptide" evidence="17">
    <location>
        <begin position="1"/>
        <end position="20"/>
    </location>
</feature>
<name>C6XAP1_METGS</name>
<dbReference type="Proteomes" id="UP000002743">
    <property type="component" value="Chromosome"/>
</dbReference>
<keyword evidence="6 14" id="KW-0812">Transmembrane</keyword>
<dbReference type="eggNOG" id="COG4774">
    <property type="taxonomic scope" value="Bacteria"/>
</dbReference>
<evidence type="ECO:0000256" key="12">
    <source>
        <dbReference type="ARBA" id="ARBA00023170"/>
    </source>
</evidence>
<dbReference type="KEGG" id="mei:Msip34_0725"/>